<reference evidence="2" key="1">
    <citation type="submission" date="2021-06" db="EMBL/GenBank/DDBJ databases">
        <title>Parelaphostrongylus tenuis whole genome reference sequence.</title>
        <authorList>
            <person name="Garwood T.J."/>
            <person name="Larsen P.A."/>
            <person name="Fountain-Jones N.M."/>
            <person name="Garbe J.R."/>
            <person name="Macchietto M.G."/>
            <person name="Kania S.A."/>
            <person name="Gerhold R.W."/>
            <person name="Richards J.E."/>
            <person name="Wolf T.M."/>
        </authorList>
    </citation>
    <scope>NUCLEOTIDE SEQUENCE</scope>
    <source>
        <strain evidence="2">MNPRO001-30</strain>
        <tissue evidence="2">Meninges</tissue>
    </source>
</reference>
<evidence type="ECO:0000313" key="2">
    <source>
        <dbReference type="EMBL" id="KAJ1346304.1"/>
    </source>
</evidence>
<gene>
    <name evidence="2" type="ORF">KIN20_038375</name>
</gene>
<evidence type="ECO:0000256" key="1">
    <source>
        <dbReference type="SAM" id="MobiDB-lite"/>
    </source>
</evidence>
<name>A0AAD5MLN2_PARTN</name>
<dbReference type="AlphaFoldDB" id="A0AAD5MLN2"/>
<feature type="region of interest" description="Disordered" evidence="1">
    <location>
        <begin position="372"/>
        <end position="422"/>
    </location>
</feature>
<accession>A0AAD5MLN2</accession>
<keyword evidence="3" id="KW-1185">Reference proteome</keyword>
<evidence type="ECO:0000313" key="3">
    <source>
        <dbReference type="Proteomes" id="UP001196413"/>
    </source>
</evidence>
<feature type="compositionally biased region" description="Polar residues" evidence="1">
    <location>
        <begin position="196"/>
        <end position="226"/>
    </location>
</feature>
<feature type="compositionally biased region" description="Low complexity" evidence="1">
    <location>
        <begin position="141"/>
        <end position="159"/>
    </location>
</feature>
<feature type="compositionally biased region" description="Polar residues" evidence="1">
    <location>
        <begin position="377"/>
        <end position="395"/>
    </location>
</feature>
<sequence length="553" mass="61268">MSIRYTDRDGDDEFSIDRAYEREQAKDRELLSCCYCGASLEPLMLNTNDFTGEQRILWACRNMKKKRCFFPMGLPNQVFYVTRTAAEKARGFIPKPNIDMLPAKYRKLYPAFFADNQRTNTSSRCGTSMSTRTADAWSYPSSVQSPTTSRSSVSSDNTSGGRLVQQVRESKISHQDPGVSGCCDPTSSGEKIISYKPSTPSASIIGDEQSTSTDMNAEGTYSSTEASDGHAGETLSDLICDQLHEMGVDICRLEDEELLKKMAQIVKKLEDGGRRGFSYSRHVSPSEYRVSVDYLYNLDVTPIKRRLGVCSTDMTHDYAVLRSGCNVETMLDAIGGNLSIPAPPVKRPRTAVIMQELRKRVDAVLKTLAESRRDNQNEVSATADTASSDVNSSETGEWYDEGNGPSTSTEMASSHNAITPSTEQERLNAIVENRVRTQIANSAARRRAYRQKRIQRLMQQDLQPTCAQDSLPPNVDGTTSADACHVDDELLSLASAYPNSREDVSEAILGNRTESRICEGQLTSRGTDSDDDLHSDTQSIVDIEFGLFDDLIY</sequence>
<comment type="caution">
    <text evidence="2">The sequence shown here is derived from an EMBL/GenBank/DDBJ whole genome shotgun (WGS) entry which is preliminary data.</text>
</comment>
<feature type="region of interest" description="Disordered" evidence="1">
    <location>
        <begin position="136"/>
        <end position="230"/>
    </location>
</feature>
<organism evidence="2 3">
    <name type="scientific">Parelaphostrongylus tenuis</name>
    <name type="common">Meningeal worm</name>
    <dbReference type="NCBI Taxonomy" id="148309"/>
    <lineage>
        <taxon>Eukaryota</taxon>
        <taxon>Metazoa</taxon>
        <taxon>Ecdysozoa</taxon>
        <taxon>Nematoda</taxon>
        <taxon>Chromadorea</taxon>
        <taxon>Rhabditida</taxon>
        <taxon>Rhabditina</taxon>
        <taxon>Rhabditomorpha</taxon>
        <taxon>Strongyloidea</taxon>
        <taxon>Metastrongylidae</taxon>
        <taxon>Parelaphostrongylus</taxon>
    </lineage>
</organism>
<protein>
    <submittedName>
        <fullName evidence="2">Uncharacterized protein</fullName>
    </submittedName>
</protein>
<proteinExistence type="predicted"/>
<dbReference type="EMBL" id="JAHQIW010000155">
    <property type="protein sequence ID" value="KAJ1346304.1"/>
    <property type="molecule type" value="Genomic_DNA"/>
</dbReference>
<feature type="compositionally biased region" description="Polar residues" evidence="1">
    <location>
        <begin position="404"/>
        <end position="422"/>
    </location>
</feature>
<dbReference type="Proteomes" id="UP001196413">
    <property type="component" value="Unassembled WGS sequence"/>
</dbReference>